<feature type="signal peptide" evidence="2">
    <location>
        <begin position="1"/>
        <end position="26"/>
    </location>
</feature>
<proteinExistence type="inferred from homology"/>
<name>A0A4R6MH05_9GAMM</name>
<dbReference type="PANTHER" id="PTHR42928:SF5">
    <property type="entry name" value="BLR1237 PROTEIN"/>
    <property type="match status" value="1"/>
</dbReference>
<feature type="chain" id="PRO_5020795618" evidence="2">
    <location>
        <begin position="27"/>
        <end position="318"/>
    </location>
</feature>
<dbReference type="AlphaFoldDB" id="A0A4R6MH05"/>
<dbReference type="Gene3D" id="3.40.190.150">
    <property type="entry name" value="Bordetella uptake gene, domain 1"/>
    <property type="match status" value="1"/>
</dbReference>
<dbReference type="InterPro" id="IPR005064">
    <property type="entry name" value="BUG"/>
</dbReference>
<protein>
    <submittedName>
        <fullName evidence="3">Tripartite-type tricarboxylate transporter receptor subunit TctC</fullName>
    </submittedName>
</protein>
<dbReference type="Gene3D" id="3.40.190.10">
    <property type="entry name" value="Periplasmic binding protein-like II"/>
    <property type="match status" value="1"/>
</dbReference>
<dbReference type="CDD" id="cd07012">
    <property type="entry name" value="PBP2_Bug_TTT"/>
    <property type="match status" value="1"/>
</dbReference>
<dbReference type="PIRSF" id="PIRSF017082">
    <property type="entry name" value="YflP"/>
    <property type="match status" value="1"/>
</dbReference>
<organism evidence="3 4">
    <name type="scientific">Marinomonas balearica</name>
    <dbReference type="NCBI Taxonomy" id="491947"/>
    <lineage>
        <taxon>Bacteria</taxon>
        <taxon>Pseudomonadati</taxon>
        <taxon>Pseudomonadota</taxon>
        <taxon>Gammaproteobacteria</taxon>
        <taxon>Oceanospirillales</taxon>
        <taxon>Oceanospirillaceae</taxon>
        <taxon>Marinomonas</taxon>
    </lineage>
</organism>
<evidence type="ECO:0000313" key="4">
    <source>
        <dbReference type="Proteomes" id="UP000294656"/>
    </source>
</evidence>
<reference evidence="3 4" key="1">
    <citation type="submission" date="2019-03" db="EMBL/GenBank/DDBJ databases">
        <title>Genomic Encyclopedia of Type Strains, Phase III (KMG-III): the genomes of soil and plant-associated and newly described type strains.</title>
        <authorList>
            <person name="Whitman W."/>
        </authorList>
    </citation>
    <scope>NUCLEOTIDE SEQUENCE [LARGE SCALE GENOMIC DNA]</scope>
    <source>
        <strain evidence="3 4">CECT 7378</strain>
    </source>
</reference>
<gene>
    <name evidence="3" type="ORF">DFP79_0109</name>
</gene>
<comment type="similarity">
    <text evidence="1">Belongs to the UPF0065 (bug) family.</text>
</comment>
<accession>A0A4R6MH05</accession>
<dbReference type="SUPFAM" id="SSF53850">
    <property type="entry name" value="Periplasmic binding protein-like II"/>
    <property type="match status" value="1"/>
</dbReference>
<dbReference type="RefSeq" id="WP_208111372.1">
    <property type="nucleotide sequence ID" value="NZ_SNXC01000002.1"/>
</dbReference>
<dbReference type="PANTHER" id="PTHR42928">
    <property type="entry name" value="TRICARBOXYLATE-BINDING PROTEIN"/>
    <property type="match status" value="1"/>
</dbReference>
<evidence type="ECO:0000313" key="3">
    <source>
        <dbReference type="EMBL" id="TDP01208.1"/>
    </source>
</evidence>
<keyword evidence="2" id="KW-0732">Signal</keyword>
<comment type="caution">
    <text evidence="3">The sequence shown here is derived from an EMBL/GenBank/DDBJ whole genome shotgun (WGS) entry which is preliminary data.</text>
</comment>
<keyword evidence="3" id="KW-0675">Receptor</keyword>
<dbReference type="EMBL" id="SNXC01000002">
    <property type="protein sequence ID" value="TDP01208.1"/>
    <property type="molecule type" value="Genomic_DNA"/>
</dbReference>
<evidence type="ECO:0000256" key="2">
    <source>
        <dbReference type="SAM" id="SignalP"/>
    </source>
</evidence>
<keyword evidence="4" id="KW-1185">Reference proteome</keyword>
<dbReference type="Pfam" id="PF03401">
    <property type="entry name" value="TctC"/>
    <property type="match status" value="1"/>
</dbReference>
<evidence type="ECO:0000256" key="1">
    <source>
        <dbReference type="ARBA" id="ARBA00006987"/>
    </source>
</evidence>
<dbReference type="InterPro" id="IPR042100">
    <property type="entry name" value="Bug_dom1"/>
</dbReference>
<sequence>MFSSIMKKASPVFATVACALATPALAATCPADFPDGPIALKVGFSAGGGTDSVARKAASLLQQQQGWTVYVENHPGASGGVMAKGLLKADSKGLSIGVGSTTTLAINPYKSKDINYTYQDFNYMGTGMMLNYGLTTKSGKPYSNLEEFVEYARDKGRATVSVGSLSYEIAVRNIAKHYGVRLIPIPTKGSSRALKDALGGHVDATVQGTAHVSQIRAGKMVQLATLTSERATYAPETKTLIENGLDLAIDGHIIFFTPKHTDSQIQTCLTEALAEVTESSEYTDMMNKLQAAASNLGAEGTTSYLQATSKFYQEALAK</sequence>
<dbReference type="Proteomes" id="UP000294656">
    <property type="component" value="Unassembled WGS sequence"/>
</dbReference>